<feature type="region of interest" description="Disordered" evidence="1">
    <location>
        <begin position="93"/>
        <end position="112"/>
    </location>
</feature>
<evidence type="ECO:0000313" key="3">
    <source>
        <dbReference type="Proteomes" id="UP000579812"/>
    </source>
</evidence>
<feature type="compositionally biased region" description="Basic and acidic residues" evidence="1">
    <location>
        <begin position="93"/>
        <end position="105"/>
    </location>
</feature>
<proteinExistence type="predicted"/>
<dbReference type="Proteomes" id="UP000579812">
    <property type="component" value="Unassembled WGS sequence"/>
</dbReference>
<dbReference type="AlphaFoldDB" id="A0A7J6D4M5"/>
<evidence type="ECO:0000313" key="2">
    <source>
        <dbReference type="EMBL" id="KAF4114177.1"/>
    </source>
</evidence>
<protein>
    <submittedName>
        <fullName evidence="2">Uncharacterized protein</fullName>
    </submittedName>
</protein>
<evidence type="ECO:0000256" key="1">
    <source>
        <dbReference type="SAM" id="MobiDB-lite"/>
    </source>
</evidence>
<accession>A0A7J6D4M5</accession>
<dbReference type="EMBL" id="JAAMOB010000004">
    <property type="protein sequence ID" value="KAF4114177.1"/>
    <property type="molecule type" value="Genomic_DNA"/>
</dbReference>
<dbReference type="PANTHER" id="PTHR33053">
    <property type="entry name" value="PROTEIN, PUTATIVE-RELATED"/>
    <property type="match status" value="1"/>
</dbReference>
<sequence>MSSDEEEPRDLPEKTTPADIHQPSFCQLQCPPKEQGRLHPSIWTLNTLGSMEDTTYHPSPVSSEASSMSSEASCPLEENDWEDNLEEVMDLGENKDDTSDQEDSKSSSSWASQFQVKSNAVDHLLKTLQRHGHTHLPSSARTLLKTPRQVTTMQKCGKEYLHYPLRQQLLDNLENVAMCFLVSPTLIEKHSAYARSLLSDFVSRGQELYGNEFIVYNIHSMLHITDDAVQFNGLDNCSAFKFETYLHSIKKMTILRRPSSGAKQQKSEADINVKRSTKTPVRYDDSSDDETPMRAPPIKRKHQDSPSQPYWWDLCQESDADSGENIVWSHFSLKGKREKLPLTDTSVCKVIKYAVKSELGEKDVECYIAETLKHVPAQLKKHVQDRLPVGLPVEME</sequence>
<gene>
    <name evidence="2" type="ORF">G5714_004400</name>
</gene>
<feature type="region of interest" description="Disordered" evidence="1">
    <location>
        <begin position="1"/>
        <end position="33"/>
    </location>
</feature>
<organism evidence="2 3">
    <name type="scientific">Onychostoma macrolepis</name>
    <dbReference type="NCBI Taxonomy" id="369639"/>
    <lineage>
        <taxon>Eukaryota</taxon>
        <taxon>Metazoa</taxon>
        <taxon>Chordata</taxon>
        <taxon>Craniata</taxon>
        <taxon>Vertebrata</taxon>
        <taxon>Euteleostomi</taxon>
        <taxon>Actinopterygii</taxon>
        <taxon>Neopterygii</taxon>
        <taxon>Teleostei</taxon>
        <taxon>Ostariophysi</taxon>
        <taxon>Cypriniformes</taxon>
        <taxon>Cyprinidae</taxon>
        <taxon>Acrossocheilinae</taxon>
        <taxon>Onychostoma</taxon>
    </lineage>
</organism>
<comment type="caution">
    <text evidence="2">The sequence shown here is derived from an EMBL/GenBank/DDBJ whole genome shotgun (WGS) entry which is preliminary data.</text>
</comment>
<feature type="compositionally biased region" description="Low complexity" evidence="1">
    <location>
        <begin position="58"/>
        <end position="73"/>
    </location>
</feature>
<feature type="region of interest" description="Disordered" evidence="1">
    <location>
        <begin position="257"/>
        <end position="305"/>
    </location>
</feature>
<name>A0A7J6D4M5_9TELE</name>
<reference evidence="2 3" key="1">
    <citation type="submission" date="2020-04" db="EMBL/GenBank/DDBJ databases">
        <title>Chromosome-level genome assembly of a cyprinid fish Onychostoma macrolepis by integration of Nanopore Sequencing, Bionano and Hi-C technology.</title>
        <authorList>
            <person name="Wang D."/>
        </authorList>
    </citation>
    <scope>NUCLEOTIDE SEQUENCE [LARGE SCALE GENOMIC DNA]</scope>
    <source>
        <strain evidence="2">SWU-2019</strain>
        <tissue evidence="2">Muscle</tissue>
    </source>
</reference>
<keyword evidence="3" id="KW-1185">Reference proteome</keyword>
<feature type="region of interest" description="Disordered" evidence="1">
    <location>
        <begin position="50"/>
        <end position="77"/>
    </location>
</feature>